<sequence>MQEEHSSRTIGGGNGRAFRWLMANCTGLGFSSRYKTMFSEQLPAAARCCRGACAPDFDQQNNVFRLYIGKNKNPVVVVAAASQGCVEKNTRRVTRTHKAAGGRQQ</sequence>
<comment type="caution">
    <text evidence="1">The sequence shown here is derived from an EMBL/GenBank/DDBJ whole genome shotgun (WGS) entry which is preliminary data.</text>
</comment>
<evidence type="ECO:0000313" key="1">
    <source>
        <dbReference type="EMBL" id="CAI6342692.1"/>
    </source>
</evidence>
<evidence type="ECO:0000313" key="2">
    <source>
        <dbReference type="Proteomes" id="UP001160148"/>
    </source>
</evidence>
<reference evidence="1 2" key="1">
    <citation type="submission" date="2023-01" db="EMBL/GenBank/DDBJ databases">
        <authorList>
            <person name="Whitehead M."/>
        </authorList>
    </citation>
    <scope>NUCLEOTIDE SEQUENCE [LARGE SCALE GENOMIC DNA]</scope>
</reference>
<dbReference type="AlphaFoldDB" id="A0AAV0VIB4"/>
<keyword evidence="2" id="KW-1185">Reference proteome</keyword>
<accession>A0AAV0VIB4</accession>
<name>A0AAV0VIB4_9HEMI</name>
<gene>
    <name evidence="1" type="ORF">MEUPH1_LOCUS57</name>
</gene>
<organism evidence="1 2">
    <name type="scientific">Macrosiphum euphorbiae</name>
    <name type="common">potato aphid</name>
    <dbReference type="NCBI Taxonomy" id="13131"/>
    <lineage>
        <taxon>Eukaryota</taxon>
        <taxon>Metazoa</taxon>
        <taxon>Ecdysozoa</taxon>
        <taxon>Arthropoda</taxon>
        <taxon>Hexapoda</taxon>
        <taxon>Insecta</taxon>
        <taxon>Pterygota</taxon>
        <taxon>Neoptera</taxon>
        <taxon>Paraneoptera</taxon>
        <taxon>Hemiptera</taxon>
        <taxon>Sternorrhyncha</taxon>
        <taxon>Aphidomorpha</taxon>
        <taxon>Aphidoidea</taxon>
        <taxon>Aphididae</taxon>
        <taxon>Macrosiphini</taxon>
        <taxon>Macrosiphum</taxon>
    </lineage>
</organism>
<dbReference type="EMBL" id="CARXXK010000001">
    <property type="protein sequence ID" value="CAI6342692.1"/>
    <property type="molecule type" value="Genomic_DNA"/>
</dbReference>
<dbReference type="Proteomes" id="UP001160148">
    <property type="component" value="Unassembled WGS sequence"/>
</dbReference>
<proteinExistence type="predicted"/>
<protein>
    <submittedName>
        <fullName evidence="1">Uncharacterized protein</fullName>
    </submittedName>
</protein>